<sequence length="52" mass="6205">MRSSVANILRLVETRRGRERPFSKLSAMFQLSIDHFTFLFAYLFEDRSCVVY</sequence>
<evidence type="ECO:0000313" key="1">
    <source>
        <dbReference type="EMBL" id="ABK23079.1"/>
    </source>
</evidence>
<name>A9NR18_PICSI</name>
<proteinExistence type="evidence at transcript level"/>
<dbReference type="EMBL" id="EF083744">
    <property type="protein sequence ID" value="ABK23079.1"/>
    <property type="molecule type" value="mRNA"/>
</dbReference>
<accession>A9NR18</accession>
<organism evidence="1">
    <name type="scientific">Picea sitchensis</name>
    <name type="common">Sitka spruce</name>
    <name type="synonym">Pinus sitchensis</name>
    <dbReference type="NCBI Taxonomy" id="3332"/>
    <lineage>
        <taxon>Eukaryota</taxon>
        <taxon>Viridiplantae</taxon>
        <taxon>Streptophyta</taxon>
        <taxon>Embryophyta</taxon>
        <taxon>Tracheophyta</taxon>
        <taxon>Spermatophyta</taxon>
        <taxon>Pinopsida</taxon>
        <taxon>Pinidae</taxon>
        <taxon>Conifers I</taxon>
        <taxon>Pinales</taxon>
        <taxon>Pinaceae</taxon>
        <taxon>Picea</taxon>
    </lineage>
</organism>
<reference evidence="1" key="1">
    <citation type="journal article" date="2008" name="BMC Genomics">
        <title>A conifer genomics resource of 200,000 spruce (Picea spp.) ESTs and 6,464 high-quality, sequence-finished full-length cDNAs for Sitka spruce (Picea sitchensis).</title>
        <authorList>
            <person name="Ralph S.G."/>
            <person name="Chun H.J."/>
            <person name="Kolosova N."/>
            <person name="Cooper D."/>
            <person name="Oddy C."/>
            <person name="Ritland C.E."/>
            <person name="Kirkpatrick R."/>
            <person name="Moore R."/>
            <person name="Barber S."/>
            <person name="Holt R.A."/>
            <person name="Jones S.J."/>
            <person name="Marra M.A."/>
            <person name="Douglas C.J."/>
            <person name="Ritland K."/>
            <person name="Bohlmann J."/>
        </authorList>
    </citation>
    <scope>NUCLEOTIDE SEQUENCE</scope>
    <source>
        <tissue evidence="1">Green portion of the leader tissue</tissue>
    </source>
</reference>
<protein>
    <submittedName>
        <fullName evidence="1">Uncharacterized protein</fullName>
    </submittedName>
</protein>
<dbReference type="AlphaFoldDB" id="A9NR18"/>